<protein>
    <submittedName>
        <fullName evidence="2">Uncharacterized protein</fullName>
    </submittedName>
</protein>
<dbReference type="EMBL" id="BMQL01000023">
    <property type="protein sequence ID" value="GGR19607.1"/>
    <property type="molecule type" value="Genomic_DNA"/>
</dbReference>
<evidence type="ECO:0000256" key="1">
    <source>
        <dbReference type="SAM" id="MobiDB-lite"/>
    </source>
</evidence>
<comment type="caution">
    <text evidence="2">The sequence shown here is derived from an EMBL/GenBank/DDBJ whole genome shotgun (WGS) entry which is preliminary data.</text>
</comment>
<feature type="region of interest" description="Disordered" evidence="1">
    <location>
        <begin position="1"/>
        <end position="41"/>
    </location>
</feature>
<gene>
    <name evidence="2" type="ORF">GCM10008957_35140</name>
</gene>
<accession>A0A918CDH2</accession>
<proteinExistence type="predicted"/>
<sequence length="78" mass="8132">MFQTLTTAGSCPDKKPEPLKVPVVPSEKDDEASGGRVNDAPGPFSFQCFARPKLPAAHRRSPAAAVARPMTLASIAAA</sequence>
<reference evidence="2" key="2">
    <citation type="submission" date="2020-09" db="EMBL/GenBank/DDBJ databases">
        <authorList>
            <person name="Sun Q."/>
            <person name="Ohkuma M."/>
        </authorList>
    </citation>
    <scope>NUCLEOTIDE SEQUENCE</scope>
    <source>
        <strain evidence="2">JCM 31311</strain>
    </source>
</reference>
<reference evidence="2" key="1">
    <citation type="journal article" date="2014" name="Int. J. Syst. Evol. Microbiol.">
        <title>Complete genome sequence of Corynebacterium casei LMG S-19264T (=DSM 44701T), isolated from a smear-ripened cheese.</title>
        <authorList>
            <consortium name="US DOE Joint Genome Institute (JGI-PGF)"/>
            <person name="Walter F."/>
            <person name="Albersmeier A."/>
            <person name="Kalinowski J."/>
            <person name="Ruckert C."/>
        </authorList>
    </citation>
    <scope>NUCLEOTIDE SEQUENCE</scope>
    <source>
        <strain evidence="2">JCM 31311</strain>
    </source>
</reference>
<evidence type="ECO:0000313" key="3">
    <source>
        <dbReference type="Proteomes" id="UP000603865"/>
    </source>
</evidence>
<evidence type="ECO:0000313" key="2">
    <source>
        <dbReference type="EMBL" id="GGR19607.1"/>
    </source>
</evidence>
<keyword evidence="3" id="KW-1185">Reference proteome</keyword>
<dbReference type="Proteomes" id="UP000603865">
    <property type="component" value="Unassembled WGS sequence"/>
</dbReference>
<dbReference type="AlphaFoldDB" id="A0A918CDH2"/>
<organism evidence="2 3">
    <name type="scientific">Deinococcus ruber</name>
    <dbReference type="NCBI Taxonomy" id="1848197"/>
    <lineage>
        <taxon>Bacteria</taxon>
        <taxon>Thermotogati</taxon>
        <taxon>Deinococcota</taxon>
        <taxon>Deinococci</taxon>
        <taxon>Deinococcales</taxon>
        <taxon>Deinococcaceae</taxon>
        <taxon>Deinococcus</taxon>
    </lineage>
</organism>
<name>A0A918CDH2_9DEIO</name>